<evidence type="ECO:0000313" key="5">
    <source>
        <dbReference type="EMBL" id="CZR52922.1"/>
    </source>
</evidence>
<dbReference type="InterPro" id="IPR000375">
    <property type="entry name" value="Dynamin_stalk"/>
</dbReference>
<dbReference type="GO" id="GO:0008017">
    <property type="term" value="F:microtubule binding"/>
    <property type="evidence" value="ECO:0007669"/>
    <property type="project" value="TreeGrafter"/>
</dbReference>
<feature type="domain" description="Dynamin-type G" evidence="4">
    <location>
        <begin position="30"/>
        <end position="318"/>
    </location>
</feature>
<dbReference type="PANTHER" id="PTHR11566">
    <property type="entry name" value="DYNAMIN"/>
    <property type="match status" value="1"/>
</dbReference>
<reference evidence="5 6" key="1">
    <citation type="submission" date="2016-03" db="EMBL/GenBank/DDBJ databases">
        <authorList>
            <person name="Ploux O."/>
        </authorList>
    </citation>
    <scope>NUCLEOTIDE SEQUENCE [LARGE SCALE GENOMIC DNA]</scope>
    <source>
        <strain evidence="5 6">UAMH 11012</strain>
    </source>
</reference>
<evidence type="ECO:0000259" key="3">
    <source>
        <dbReference type="PROSITE" id="PS51388"/>
    </source>
</evidence>
<dbReference type="EMBL" id="FJOG01000003">
    <property type="protein sequence ID" value="CZR52922.1"/>
    <property type="molecule type" value="Genomic_DNA"/>
</dbReference>
<feature type="domain" description="GED" evidence="3">
    <location>
        <begin position="642"/>
        <end position="730"/>
    </location>
</feature>
<dbReference type="GO" id="GO:0005874">
    <property type="term" value="C:microtubule"/>
    <property type="evidence" value="ECO:0007669"/>
    <property type="project" value="TreeGrafter"/>
</dbReference>
<sequence>MTVSREVTTLSDPSLLEKVDKLRDLNIGQHVPLPQLVVAGDQSSGKSSLLESLTRIPFPKDQSLCTRHATQITSRRSINDRVDIRIIPGPHASEEHRKEVEGFQMHMPSGLKFREQFEEILKKANEKMGLRTDVSTGNGAVFSEDVLKIEVQGPDEDYLTIIDVPGIFRTTTQGTTKDDMVIVRDLVKKYIKDDRTVILAVLPSNVDIATQEILELAEDYDKNGERTLGVLTKPDLVLEQSAQAAVCDLVKGKKRPLTLGYFVVRNRGVSSSSKEQPELDQIFRQQPWIDLPQDRVGIPALRKQLMSLLVEITRREFPKLLQDVSNQIKDCKRELQSLGPPRQDEREQRIFLSRIAEIFQDRARAALAADYNADPVFDKDELRLITHVVNITGVFSADFQLGAHSRHFEKLEPFVSSVASDTDEVSDLEEPPRVESMIDNLRVLLEKARVNDVAPGELAELGDIIVPLPPHKIPMPREDFSAWINNVYLKSRGLDLGTFNANFVATAFAEQSRKWGDMTKIYMSRVIITLHRFIAAALRSICSEEQTRSNLWSAILESLVERYKTAMAQASVLIEVEQRKKPYTLNKQFAEALSKARGYRVTELLRPKARKDIKQYGETQYMVNLNDIANAAEGKSNVEQLQEEIHDILQAYYSLALDRYIDNIFQLAVDYCLLHGPSSPLKVFTQDWVINLEAEQLERIVGETKSSKKCRTKLAKKIADLTDALKILKT</sequence>
<dbReference type="FunFam" id="3.40.50.300:FF:001425">
    <property type="entry name" value="Dynamin GTPase, putative"/>
    <property type="match status" value="1"/>
</dbReference>
<name>A0A1L7WJH3_9HELO</name>
<dbReference type="GO" id="GO:0048312">
    <property type="term" value="P:intracellular distribution of mitochondria"/>
    <property type="evidence" value="ECO:0007669"/>
    <property type="project" value="TreeGrafter"/>
</dbReference>
<dbReference type="Gene3D" id="3.40.50.300">
    <property type="entry name" value="P-loop containing nucleotide triphosphate hydrolases"/>
    <property type="match status" value="1"/>
</dbReference>
<organism evidence="5 6">
    <name type="scientific">Phialocephala subalpina</name>
    <dbReference type="NCBI Taxonomy" id="576137"/>
    <lineage>
        <taxon>Eukaryota</taxon>
        <taxon>Fungi</taxon>
        <taxon>Dikarya</taxon>
        <taxon>Ascomycota</taxon>
        <taxon>Pezizomycotina</taxon>
        <taxon>Leotiomycetes</taxon>
        <taxon>Helotiales</taxon>
        <taxon>Mollisiaceae</taxon>
        <taxon>Phialocephala</taxon>
        <taxon>Phialocephala fortinii species complex</taxon>
    </lineage>
</organism>
<dbReference type="PANTHER" id="PTHR11566:SF215">
    <property type="entry name" value="DYNAMIN GTPASE"/>
    <property type="match status" value="1"/>
</dbReference>
<protein>
    <submittedName>
        <fullName evidence="5">Related to RBTMx2 protein</fullName>
    </submittedName>
</protein>
<dbReference type="PROSITE" id="PS51388">
    <property type="entry name" value="GED"/>
    <property type="match status" value="1"/>
</dbReference>
<evidence type="ECO:0000259" key="4">
    <source>
        <dbReference type="PROSITE" id="PS51718"/>
    </source>
</evidence>
<keyword evidence="2" id="KW-0342">GTP-binding</keyword>
<gene>
    <name evidence="5" type="ORF">PAC_02799</name>
</gene>
<proteinExistence type="predicted"/>
<dbReference type="AlphaFoldDB" id="A0A1L7WJH3"/>
<dbReference type="GO" id="GO:0005525">
    <property type="term" value="F:GTP binding"/>
    <property type="evidence" value="ECO:0007669"/>
    <property type="project" value="InterPro"/>
</dbReference>
<dbReference type="CDD" id="cd08771">
    <property type="entry name" value="DLP_1"/>
    <property type="match status" value="1"/>
</dbReference>
<dbReference type="InterPro" id="IPR027417">
    <property type="entry name" value="P-loop_NTPase"/>
</dbReference>
<dbReference type="InterPro" id="IPR001401">
    <property type="entry name" value="Dynamin_GTPase"/>
</dbReference>
<dbReference type="SMART" id="SM00053">
    <property type="entry name" value="DYNc"/>
    <property type="match status" value="1"/>
</dbReference>
<dbReference type="GO" id="GO:0006897">
    <property type="term" value="P:endocytosis"/>
    <property type="evidence" value="ECO:0007669"/>
    <property type="project" value="TreeGrafter"/>
</dbReference>
<dbReference type="SUPFAM" id="SSF52540">
    <property type="entry name" value="P-loop containing nucleoside triphosphate hydrolases"/>
    <property type="match status" value="1"/>
</dbReference>
<dbReference type="GO" id="GO:0005739">
    <property type="term" value="C:mitochondrion"/>
    <property type="evidence" value="ECO:0007669"/>
    <property type="project" value="TreeGrafter"/>
</dbReference>
<dbReference type="GO" id="GO:0016559">
    <property type="term" value="P:peroxisome fission"/>
    <property type="evidence" value="ECO:0007669"/>
    <property type="project" value="TreeGrafter"/>
</dbReference>
<dbReference type="InterPro" id="IPR022812">
    <property type="entry name" value="Dynamin"/>
</dbReference>
<dbReference type="GO" id="GO:0000266">
    <property type="term" value="P:mitochondrial fission"/>
    <property type="evidence" value="ECO:0007669"/>
    <property type="project" value="TreeGrafter"/>
</dbReference>
<dbReference type="PRINTS" id="PR00195">
    <property type="entry name" value="DYNAMIN"/>
</dbReference>
<dbReference type="OrthoDB" id="415706at2759"/>
<dbReference type="InterPro" id="IPR020850">
    <property type="entry name" value="GED_dom"/>
</dbReference>
<dbReference type="Pfam" id="PF01031">
    <property type="entry name" value="Dynamin_M"/>
    <property type="match status" value="1"/>
</dbReference>
<dbReference type="PROSITE" id="PS51718">
    <property type="entry name" value="G_DYNAMIN_2"/>
    <property type="match status" value="1"/>
</dbReference>
<evidence type="ECO:0000256" key="2">
    <source>
        <dbReference type="ARBA" id="ARBA00023134"/>
    </source>
</evidence>
<evidence type="ECO:0000256" key="1">
    <source>
        <dbReference type="ARBA" id="ARBA00022741"/>
    </source>
</evidence>
<dbReference type="InterPro" id="IPR045063">
    <property type="entry name" value="Dynamin_N"/>
</dbReference>
<dbReference type="InterPro" id="IPR030381">
    <property type="entry name" value="G_DYNAMIN_dom"/>
</dbReference>
<accession>A0A1L7WJH3</accession>
<dbReference type="GO" id="GO:0016020">
    <property type="term" value="C:membrane"/>
    <property type="evidence" value="ECO:0007669"/>
    <property type="project" value="TreeGrafter"/>
</dbReference>
<evidence type="ECO:0000313" key="6">
    <source>
        <dbReference type="Proteomes" id="UP000184330"/>
    </source>
</evidence>
<dbReference type="GO" id="GO:0003924">
    <property type="term" value="F:GTPase activity"/>
    <property type="evidence" value="ECO:0007669"/>
    <property type="project" value="InterPro"/>
</dbReference>
<dbReference type="STRING" id="576137.A0A1L7WJH3"/>
<dbReference type="Pfam" id="PF00350">
    <property type="entry name" value="Dynamin_N"/>
    <property type="match status" value="1"/>
</dbReference>
<keyword evidence="6" id="KW-1185">Reference proteome</keyword>
<dbReference type="Proteomes" id="UP000184330">
    <property type="component" value="Unassembled WGS sequence"/>
</dbReference>
<keyword evidence="1" id="KW-0547">Nucleotide-binding</keyword>